<evidence type="ECO:0000313" key="7">
    <source>
        <dbReference type="EMBL" id="PSR81525.1"/>
    </source>
</evidence>
<evidence type="ECO:0000259" key="6">
    <source>
        <dbReference type="Pfam" id="PF04082"/>
    </source>
</evidence>
<accession>A0A2T3A2C9</accession>
<evidence type="ECO:0000313" key="8">
    <source>
        <dbReference type="Proteomes" id="UP000241462"/>
    </source>
</evidence>
<reference evidence="7 8" key="1">
    <citation type="journal article" date="2018" name="Mycol. Prog.">
        <title>Coniella lustricola, a new species from submerged detritus.</title>
        <authorList>
            <person name="Raudabaugh D.B."/>
            <person name="Iturriaga T."/>
            <person name="Carver A."/>
            <person name="Mondo S."/>
            <person name="Pangilinan J."/>
            <person name="Lipzen A."/>
            <person name="He G."/>
            <person name="Amirebrahimi M."/>
            <person name="Grigoriev I.V."/>
            <person name="Miller A.N."/>
        </authorList>
    </citation>
    <scope>NUCLEOTIDE SEQUENCE [LARGE SCALE GENOMIC DNA]</scope>
    <source>
        <strain evidence="7 8">B22-T-1</strain>
    </source>
</reference>
<keyword evidence="8" id="KW-1185">Reference proteome</keyword>
<feature type="region of interest" description="Disordered" evidence="5">
    <location>
        <begin position="40"/>
        <end position="90"/>
    </location>
</feature>
<evidence type="ECO:0000256" key="3">
    <source>
        <dbReference type="ARBA" id="ARBA00023125"/>
    </source>
</evidence>
<dbReference type="InParanoid" id="A0A2T3A2C9"/>
<comment type="subcellular location">
    <subcellularLocation>
        <location evidence="1">Nucleus</location>
    </subcellularLocation>
</comment>
<evidence type="ECO:0000256" key="1">
    <source>
        <dbReference type="ARBA" id="ARBA00004123"/>
    </source>
</evidence>
<dbReference type="GO" id="GO:0008270">
    <property type="term" value="F:zinc ion binding"/>
    <property type="evidence" value="ECO:0007669"/>
    <property type="project" value="InterPro"/>
</dbReference>
<dbReference type="GO" id="GO:0006351">
    <property type="term" value="P:DNA-templated transcription"/>
    <property type="evidence" value="ECO:0007669"/>
    <property type="project" value="InterPro"/>
</dbReference>
<evidence type="ECO:0000256" key="4">
    <source>
        <dbReference type="ARBA" id="ARBA00023242"/>
    </source>
</evidence>
<dbReference type="GO" id="GO:0003700">
    <property type="term" value="F:DNA-binding transcription factor activity"/>
    <property type="evidence" value="ECO:0007669"/>
    <property type="project" value="InterPro"/>
</dbReference>
<dbReference type="OrthoDB" id="103819at2759"/>
<feature type="compositionally biased region" description="Low complexity" evidence="5">
    <location>
        <begin position="70"/>
        <end position="89"/>
    </location>
</feature>
<dbReference type="InterPro" id="IPR050987">
    <property type="entry name" value="AtrR-like"/>
</dbReference>
<proteinExistence type="predicted"/>
<evidence type="ECO:0000256" key="2">
    <source>
        <dbReference type="ARBA" id="ARBA00022723"/>
    </source>
</evidence>
<protein>
    <recommendedName>
        <fullName evidence="6">Xylanolytic transcriptional activator regulatory domain-containing protein</fullName>
    </recommendedName>
</protein>
<keyword evidence="3" id="KW-0238">DNA-binding</keyword>
<dbReference type="GO" id="GO:0003677">
    <property type="term" value="F:DNA binding"/>
    <property type="evidence" value="ECO:0007669"/>
    <property type="project" value="UniProtKB-KW"/>
</dbReference>
<dbReference type="EMBL" id="KZ678500">
    <property type="protein sequence ID" value="PSR81525.1"/>
    <property type="molecule type" value="Genomic_DNA"/>
</dbReference>
<gene>
    <name evidence="7" type="ORF">BD289DRAFT_454777</name>
</gene>
<feature type="domain" description="Xylanolytic transcriptional activator regulatory" evidence="6">
    <location>
        <begin position="177"/>
        <end position="327"/>
    </location>
</feature>
<dbReference type="PANTHER" id="PTHR46910:SF3">
    <property type="entry name" value="HALOTOLERANCE PROTEIN 9-RELATED"/>
    <property type="match status" value="1"/>
</dbReference>
<dbReference type="GO" id="GO:0005634">
    <property type="term" value="C:nucleus"/>
    <property type="evidence" value="ECO:0007669"/>
    <property type="project" value="UniProtKB-SubCell"/>
</dbReference>
<evidence type="ECO:0000256" key="5">
    <source>
        <dbReference type="SAM" id="MobiDB-lite"/>
    </source>
</evidence>
<keyword evidence="4" id="KW-0539">Nucleus</keyword>
<dbReference type="STRING" id="2025994.A0A2T3A2C9"/>
<dbReference type="Pfam" id="PF04082">
    <property type="entry name" value="Fungal_trans"/>
    <property type="match status" value="1"/>
</dbReference>
<dbReference type="CDD" id="cd12148">
    <property type="entry name" value="fungal_TF_MHR"/>
    <property type="match status" value="1"/>
</dbReference>
<dbReference type="Proteomes" id="UP000241462">
    <property type="component" value="Unassembled WGS sequence"/>
</dbReference>
<sequence length="673" mass="73812">MSDIREKYAIGCTRQSAGCQRCRGEGIACNYSRTGVIRRNRKRKGDPVCTEPAHQAQPHSEASESVRPCSGRAGRSAADGAEAQANAGASTHDRLQMLVGKRHSSLKELAVLLEEFSNTWNGAAACHGLCKDAASDYYLFDEPRTLDWINALNSSLHQENLMFDSVPPEVVGQLLASRPRDVPDRAWLIMLYSIALNLISTSSSVPSDTYLDKDLTQAQLTSNLWLAFNDARLLLEPSATTVQALFIMACYAEAIATPALTWSLVHQAGAMLSALGIQPWRLDPVAKQRRARMFWRLNVLDKTMALMLFRPPMFSREMVDDVPMPTLHQLVPPAMASSKSHAGTAATSALGADAGVSTPTVFTAHFYNQMHLLCGIMDRMWCCLHTRDAESVPGLKTALESWHRGAVQVLEAAALVEKPLLAGKEAASIDIGLQTVQYRYEYLSNLVGIFNRVDRQRSSSIPHQPPQHTYPQKLVGSLPGLRATLTDHARLKPFGCMLWVYAGNVMTAFRVLWVGAMSTSSDANARVAAHATTTSAQSLEMLDQVVELFDEFRERNVLLTDMASSMSRIARLVRRMVTEKVQPAKTEDESWIGATTLTTAAKGSAQHAQPMDRDLTTANTTASPAFLADLQAGTGDFDMQGDGVFSWDEDLTNGSFDWLTWVMQESSMPVGGQ</sequence>
<dbReference type="InterPro" id="IPR007219">
    <property type="entry name" value="XnlR_reg_dom"/>
</dbReference>
<name>A0A2T3A2C9_9PEZI</name>
<dbReference type="AlphaFoldDB" id="A0A2T3A2C9"/>
<dbReference type="PANTHER" id="PTHR46910">
    <property type="entry name" value="TRANSCRIPTION FACTOR PDR1"/>
    <property type="match status" value="1"/>
</dbReference>
<organism evidence="7 8">
    <name type="scientific">Coniella lustricola</name>
    <dbReference type="NCBI Taxonomy" id="2025994"/>
    <lineage>
        <taxon>Eukaryota</taxon>
        <taxon>Fungi</taxon>
        <taxon>Dikarya</taxon>
        <taxon>Ascomycota</taxon>
        <taxon>Pezizomycotina</taxon>
        <taxon>Sordariomycetes</taxon>
        <taxon>Sordariomycetidae</taxon>
        <taxon>Diaporthales</taxon>
        <taxon>Schizoparmaceae</taxon>
        <taxon>Coniella</taxon>
    </lineage>
</organism>
<keyword evidence="2" id="KW-0479">Metal-binding</keyword>